<feature type="active site" description="Proton acceptor" evidence="1">
    <location>
        <position position="136"/>
    </location>
</feature>
<dbReference type="GO" id="GO:0004714">
    <property type="term" value="F:transmembrane receptor protein tyrosine kinase activity"/>
    <property type="evidence" value="ECO:0007669"/>
    <property type="project" value="TreeGrafter"/>
</dbReference>
<dbReference type="InterPro" id="IPR001245">
    <property type="entry name" value="Ser-Thr/Tyr_kinase_cat_dom"/>
</dbReference>
<proteinExistence type="predicted"/>
<dbReference type="AlphaFoldDB" id="A0A0N5D8X2"/>
<dbReference type="PROSITE" id="PS00109">
    <property type="entry name" value="PROTEIN_KINASE_TYR"/>
    <property type="match status" value="1"/>
</dbReference>
<dbReference type="InterPro" id="IPR050122">
    <property type="entry name" value="RTK"/>
</dbReference>
<dbReference type="GO" id="GO:0043235">
    <property type="term" value="C:receptor complex"/>
    <property type="evidence" value="ECO:0007669"/>
    <property type="project" value="TreeGrafter"/>
</dbReference>
<dbReference type="GO" id="GO:0005886">
    <property type="term" value="C:plasma membrane"/>
    <property type="evidence" value="ECO:0007669"/>
    <property type="project" value="TreeGrafter"/>
</dbReference>
<sequence>MEVNVKGPNEAAKYDDVRSLADEAKVMMALGWHPNVLGLIGVVIENMPRGGDLYVVVENTLDNLKIFLHKRKEYFINELGSKDESDQNPSKRSKLKREKMHKTLGPSISTTTLCSFAYQIANGMEFLARKNCVHRDLAARNILLRENGVIRIAGFGEDRQWDYQYLMQEIEYSSPYKIMARESISESRFSEQTDVWSYGVLLWEIFTLGGDPHENIHSPQKLAEYYQRGGRLRKPNYMPDNVSSLMFNCWHEEPAKRLSFLNCRTITQTILKERNSQFFCWLQNQLHEEYTNMQKYVEWRDGPEENSTLNMTV</sequence>
<feature type="binding site" evidence="3">
    <location>
        <position position="141"/>
    </location>
    <ligand>
        <name>Mg(2+)</name>
        <dbReference type="ChEBI" id="CHEBI:18420"/>
    </ligand>
</feature>
<dbReference type="OrthoDB" id="5912975at2759"/>
<dbReference type="GO" id="GO:0046872">
    <property type="term" value="F:metal ion binding"/>
    <property type="evidence" value="ECO:0007669"/>
    <property type="project" value="UniProtKB-KW"/>
</dbReference>
<feature type="domain" description="Protein kinase" evidence="5">
    <location>
        <begin position="1"/>
        <end position="279"/>
    </location>
</feature>
<dbReference type="InterPro" id="IPR011009">
    <property type="entry name" value="Kinase-like_dom_sf"/>
</dbReference>
<dbReference type="PRINTS" id="PR00109">
    <property type="entry name" value="TYRKINASE"/>
</dbReference>
<organism evidence="8">
    <name type="scientific">Thelazia callipaeda</name>
    <name type="common">Oriental eyeworm</name>
    <name type="synonym">Parasitic nematode</name>
    <dbReference type="NCBI Taxonomy" id="103827"/>
    <lineage>
        <taxon>Eukaryota</taxon>
        <taxon>Metazoa</taxon>
        <taxon>Ecdysozoa</taxon>
        <taxon>Nematoda</taxon>
        <taxon>Chromadorea</taxon>
        <taxon>Rhabditida</taxon>
        <taxon>Spirurina</taxon>
        <taxon>Spiruromorpha</taxon>
        <taxon>Thelazioidea</taxon>
        <taxon>Thelaziidae</taxon>
        <taxon>Thelazia</taxon>
    </lineage>
</organism>
<feature type="compositionally biased region" description="Basic residues" evidence="4">
    <location>
        <begin position="91"/>
        <end position="101"/>
    </location>
</feature>
<evidence type="ECO:0000256" key="2">
    <source>
        <dbReference type="PIRSR" id="PIRSR000615-2"/>
    </source>
</evidence>
<dbReference type="PIRSF" id="PIRSF000615">
    <property type="entry name" value="TyrPK_CSF1-R"/>
    <property type="match status" value="1"/>
</dbReference>
<dbReference type="WBParaSite" id="TCLT_0000956801-mRNA-1">
    <property type="protein sequence ID" value="TCLT_0000956801-mRNA-1"/>
    <property type="gene ID" value="TCLT_0000956801"/>
</dbReference>
<dbReference type="EMBL" id="UYYF01004825">
    <property type="protein sequence ID" value="VDN07197.1"/>
    <property type="molecule type" value="Genomic_DNA"/>
</dbReference>
<accession>A0A0N5D8X2</accession>
<evidence type="ECO:0000313" key="6">
    <source>
        <dbReference type="EMBL" id="VDN07197.1"/>
    </source>
</evidence>
<dbReference type="Gene3D" id="1.10.510.10">
    <property type="entry name" value="Transferase(Phosphotransferase) domain 1"/>
    <property type="match status" value="1"/>
</dbReference>
<keyword evidence="2" id="KW-0547">Nucleotide-binding</keyword>
<evidence type="ECO:0000256" key="1">
    <source>
        <dbReference type="PIRSR" id="PIRSR000615-1"/>
    </source>
</evidence>
<dbReference type="InterPro" id="IPR000719">
    <property type="entry name" value="Prot_kinase_dom"/>
</dbReference>
<dbReference type="Proteomes" id="UP000276776">
    <property type="component" value="Unassembled WGS sequence"/>
</dbReference>
<dbReference type="SMART" id="SM00219">
    <property type="entry name" value="TyrKc"/>
    <property type="match status" value="1"/>
</dbReference>
<evidence type="ECO:0000313" key="7">
    <source>
        <dbReference type="Proteomes" id="UP000276776"/>
    </source>
</evidence>
<reference evidence="6 7" key="2">
    <citation type="submission" date="2018-11" db="EMBL/GenBank/DDBJ databases">
        <authorList>
            <consortium name="Pathogen Informatics"/>
        </authorList>
    </citation>
    <scope>NUCLEOTIDE SEQUENCE [LARGE SCALE GENOMIC DNA]</scope>
</reference>
<feature type="binding site" evidence="2">
    <location>
        <position position="140"/>
    </location>
    <ligand>
        <name>ATP</name>
        <dbReference type="ChEBI" id="CHEBI:30616"/>
    </ligand>
</feature>
<dbReference type="OMA" id="MEYLTHI"/>
<keyword evidence="3" id="KW-0460">Magnesium</keyword>
<dbReference type="GO" id="GO:0005524">
    <property type="term" value="F:ATP binding"/>
    <property type="evidence" value="ECO:0007669"/>
    <property type="project" value="UniProtKB-KW"/>
</dbReference>
<dbReference type="PANTHER" id="PTHR24416:SF602">
    <property type="entry name" value="PROTEIN VER-1-RELATED"/>
    <property type="match status" value="1"/>
</dbReference>
<dbReference type="PANTHER" id="PTHR24416">
    <property type="entry name" value="TYROSINE-PROTEIN KINASE RECEPTOR"/>
    <property type="match status" value="1"/>
</dbReference>
<evidence type="ECO:0000259" key="5">
    <source>
        <dbReference type="PROSITE" id="PS50011"/>
    </source>
</evidence>
<evidence type="ECO:0000256" key="4">
    <source>
        <dbReference type="SAM" id="MobiDB-lite"/>
    </source>
</evidence>
<evidence type="ECO:0000256" key="3">
    <source>
        <dbReference type="PIRSR" id="PIRSR000615-3"/>
    </source>
</evidence>
<keyword evidence="3" id="KW-0479">Metal-binding</keyword>
<keyword evidence="7" id="KW-1185">Reference proteome</keyword>
<dbReference type="InterPro" id="IPR008266">
    <property type="entry name" value="Tyr_kinase_AS"/>
</dbReference>
<dbReference type="SUPFAM" id="SSF56112">
    <property type="entry name" value="Protein kinase-like (PK-like)"/>
    <property type="match status" value="1"/>
</dbReference>
<gene>
    <name evidence="6" type="ORF">TCLT_LOCUS9557</name>
</gene>
<keyword evidence="2" id="KW-0067">ATP-binding</keyword>
<name>A0A0N5D8X2_THECL</name>
<dbReference type="Pfam" id="PF07714">
    <property type="entry name" value="PK_Tyr_Ser-Thr"/>
    <property type="match status" value="1"/>
</dbReference>
<dbReference type="CDD" id="cd00192">
    <property type="entry name" value="PTKc"/>
    <property type="match status" value="1"/>
</dbReference>
<feature type="region of interest" description="Disordered" evidence="4">
    <location>
        <begin position="81"/>
        <end position="101"/>
    </location>
</feature>
<dbReference type="STRING" id="103827.A0A0N5D8X2"/>
<evidence type="ECO:0000313" key="8">
    <source>
        <dbReference type="WBParaSite" id="TCLT_0000956801-mRNA-1"/>
    </source>
</evidence>
<dbReference type="InterPro" id="IPR020635">
    <property type="entry name" value="Tyr_kinase_cat_dom"/>
</dbReference>
<dbReference type="PROSITE" id="PS50011">
    <property type="entry name" value="PROTEIN_KINASE_DOM"/>
    <property type="match status" value="1"/>
</dbReference>
<protein>
    <submittedName>
        <fullName evidence="8">Protein kinase domain-containing protein</fullName>
    </submittedName>
</protein>
<reference evidence="8" key="1">
    <citation type="submission" date="2017-02" db="UniProtKB">
        <authorList>
            <consortium name="WormBaseParasite"/>
        </authorList>
    </citation>
    <scope>IDENTIFICATION</scope>
</reference>
<dbReference type="Gene3D" id="3.30.200.20">
    <property type="entry name" value="Phosphorylase Kinase, domain 1"/>
    <property type="match status" value="1"/>
</dbReference>
<dbReference type="GO" id="GO:0007169">
    <property type="term" value="P:cell surface receptor protein tyrosine kinase signaling pathway"/>
    <property type="evidence" value="ECO:0007669"/>
    <property type="project" value="TreeGrafter"/>
</dbReference>